<evidence type="ECO:0000256" key="1">
    <source>
        <dbReference type="SAM" id="MobiDB-lite"/>
    </source>
</evidence>
<evidence type="ECO:0000313" key="2">
    <source>
        <dbReference type="EMBL" id="GAB1315873.1"/>
    </source>
</evidence>
<protein>
    <submittedName>
        <fullName evidence="2">Uncharacterized protein</fullName>
    </submittedName>
</protein>
<sequence length="224" mass="25198">MAARKRDSKPKDVGESRAIAVWEAQEFIRDFAQQGWPDHWDSFSIHCNMSLDELRFIGFLERADGIRACQRIVRVPVISEEVGVALWETLTAATRTNSAQQQDDGGVLPDASSSFSVSAASVNTFGTATSCLGQTLSPKELAKESKQQEKKLKRQLQRRRKKQTARASCAFCGGICSHHDNLNRPRPQIPVFTRLKDFSRSSRAMVKSQSDSDFWQFSVEIARF</sequence>
<gene>
    <name evidence="2" type="ORF">MFIFM68171_06083</name>
</gene>
<keyword evidence="3" id="KW-1185">Reference proteome</keyword>
<name>A0ABQ0GDM8_9PEZI</name>
<feature type="compositionally biased region" description="Basic residues" evidence="1">
    <location>
        <begin position="151"/>
        <end position="161"/>
    </location>
</feature>
<dbReference type="EMBL" id="BAAFSV010000003">
    <property type="protein sequence ID" value="GAB1315873.1"/>
    <property type="molecule type" value="Genomic_DNA"/>
</dbReference>
<evidence type="ECO:0000313" key="3">
    <source>
        <dbReference type="Proteomes" id="UP001628179"/>
    </source>
</evidence>
<accession>A0ABQ0GDM8</accession>
<comment type="caution">
    <text evidence="2">The sequence shown here is derived from an EMBL/GenBank/DDBJ whole genome shotgun (WGS) entry which is preliminary data.</text>
</comment>
<organism evidence="2 3">
    <name type="scientific">Madurella fahalii</name>
    <dbReference type="NCBI Taxonomy" id="1157608"/>
    <lineage>
        <taxon>Eukaryota</taxon>
        <taxon>Fungi</taxon>
        <taxon>Dikarya</taxon>
        <taxon>Ascomycota</taxon>
        <taxon>Pezizomycotina</taxon>
        <taxon>Sordariomycetes</taxon>
        <taxon>Sordariomycetidae</taxon>
        <taxon>Sordariales</taxon>
        <taxon>Sordariales incertae sedis</taxon>
        <taxon>Madurella</taxon>
    </lineage>
</organism>
<dbReference type="RefSeq" id="XP_070917604.1">
    <property type="nucleotide sequence ID" value="XM_071061503.1"/>
</dbReference>
<feature type="region of interest" description="Disordered" evidence="1">
    <location>
        <begin position="141"/>
        <end position="161"/>
    </location>
</feature>
<feature type="compositionally biased region" description="Basic and acidic residues" evidence="1">
    <location>
        <begin position="141"/>
        <end position="150"/>
    </location>
</feature>
<dbReference type="GeneID" id="98176826"/>
<proteinExistence type="predicted"/>
<reference evidence="2 3" key="1">
    <citation type="submission" date="2024-09" db="EMBL/GenBank/DDBJ databases">
        <title>Itraconazole resistance in Madurella fahalii resulting from another homologue of gene encoding cytochrome P450 14-alpha sterol demethylase (CYP51).</title>
        <authorList>
            <person name="Yoshioka I."/>
            <person name="Fahal A.H."/>
            <person name="Kaneko S."/>
            <person name="Yaguchi T."/>
        </authorList>
    </citation>
    <scope>NUCLEOTIDE SEQUENCE [LARGE SCALE GENOMIC DNA]</scope>
    <source>
        <strain evidence="2 3">IFM 68171</strain>
    </source>
</reference>
<dbReference type="Proteomes" id="UP001628179">
    <property type="component" value="Unassembled WGS sequence"/>
</dbReference>